<feature type="transmembrane region" description="Helical" evidence="1">
    <location>
        <begin position="124"/>
        <end position="143"/>
    </location>
</feature>
<dbReference type="OrthoDB" id="1381726at2"/>
<keyword evidence="3" id="KW-1185">Reference proteome</keyword>
<name>A0A5S5C476_9FLAO</name>
<dbReference type="Proteomes" id="UP000324376">
    <property type="component" value="Unassembled WGS sequence"/>
</dbReference>
<evidence type="ECO:0000313" key="3">
    <source>
        <dbReference type="Proteomes" id="UP000324376"/>
    </source>
</evidence>
<evidence type="ECO:0000313" key="2">
    <source>
        <dbReference type="EMBL" id="TYP72753.1"/>
    </source>
</evidence>
<protein>
    <submittedName>
        <fullName evidence="2">Uncharacterized protein</fullName>
    </submittedName>
</protein>
<keyword evidence="1" id="KW-1133">Transmembrane helix</keyword>
<gene>
    <name evidence="2" type="ORF">BD809_1061</name>
</gene>
<proteinExistence type="predicted"/>
<comment type="caution">
    <text evidence="2">The sequence shown here is derived from an EMBL/GenBank/DDBJ whole genome shotgun (WGS) entry which is preliminary data.</text>
</comment>
<reference evidence="2 3" key="1">
    <citation type="submission" date="2019-07" db="EMBL/GenBank/DDBJ databases">
        <title>Genomic Encyclopedia of Archaeal and Bacterial Type Strains, Phase II (KMG-II): from individual species to whole genera.</title>
        <authorList>
            <person name="Goeker M."/>
        </authorList>
    </citation>
    <scope>NUCLEOTIDE SEQUENCE [LARGE SCALE GENOMIC DNA]</scope>
    <source>
        <strain evidence="2 3">DSM 17527</strain>
    </source>
</reference>
<dbReference type="AlphaFoldDB" id="A0A5S5C476"/>
<evidence type="ECO:0000256" key="1">
    <source>
        <dbReference type="SAM" id="Phobius"/>
    </source>
</evidence>
<dbReference type="EMBL" id="VNHU01000006">
    <property type="protein sequence ID" value="TYP72753.1"/>
    <property type="molecule type" value="Genomic_DNA"/>
</dbReference>
<sequence length="171" mass="20323">MNNWKEYIERTFQPKSDFQIEDGTNDDGNGIYRITHSLTGTIFHFIYPEDNWKKIGDVQFYNPKTKGSSGEFWESEFSETEKKKLDDFLKPAIKTGWSSQDFYIANKHYKSYVYWNQKFAGDRFNYNTGFGCFSILLFPYFWITTQLKKRKIINGMEEVIIEPTEKTFANN</sequence>
<organism evidence="2 3">
    <name type="scientific">Aquimarina intermedia</name>
    <dbReference type="NCBI Taxonomy" id="350814"/>
    <lineage>
        <taxon>Bacteria</taxon>
        <taxon>Pseudomonadati</taxon>
        <taxon>Bacteroidota</taxon>
        <taxon>Flavobacteriia</taxon>
        <taxon>Flavobacteriales</taxon>
        <taxon>Flavobacteriaceae</taxon>
        <taxon>Aquimarina</taxon>
    </lineage>
</organism>
<dbReference type="RefSeq" id="WP_148782792.1">
    <property type="nucleotide sequence ID" value="NZ_VNHU01000006.1"/>
</dbReference>
<accession>A0A5S5C476</accession>
<keyword evidence="1" id="KW-0812">Transmembrane</keyword>
<keyword evidence="1" id="KW-0472">Membrane</keyword>